<dbReference type="EMBL" id="BMVX01000001">
    <property type="protein sequence ID" value="GGZ47531.1"/>
    <property type="molecule type" value="Genomic_DNA"/>
</dbReference>
<protein>
    <submittedName>
        <fullName evidence="2">Uncharacterized protein</fullName>
    </submittedName>
</protein>
<feature type="region of interest" description="Disordered" evidence="1">
    <location>
        <begin position="129"/>
        <end position="151"/>
    </location>
</feature>
<reference evidence="2" key="2">
    <citation type="submission" date="2020-09" db="EMBL/GenBank/DDBJ databases">
        <authorList>
            <person name="Sun Q."/>
            <person name="Ohkuma M."/>
        </authorList>
    </citation>
    <scope>NUCLEOTIDE SEQUENCE</scope>
    <source>
        <strain evidence="2">JCM 4834</strain>
    </source>
</reference>
<sequence length="189" mass="19837">MVEELALRGEGHVKVLRIVNCTADAVDGSRIWIKVRRGERRDGLELDIPPAGGVHPKGWDGYDPMTTLREEPFLTGFAAVSPGITPREAVLPGVAGASRRHGHPPGPRDPGWFTTGARPAVRTALATAFAPSGQAPEPRRTPPAPDPGARPVDRVWVRTAAKAFHAACGPGNLAEAPSPFRAGAATTAA</sequence>
<evidence type="ECO:0000313" key="3">
    <source>
        <dbReference type="Proteomes" id="UP000634660"/>
    </source>
</evidence>
<name>A0A918UZH7_9ACTN</name>
<comment type="caution">
    <text evidence="2">The sequence shown here is derived from an EMBL/GenBank/DDBJ whole genome shotgun (WGS) entry which is preliminary data.</text>
</comment>
<organism evidence="2 3">
    <name type="scientific">Streptomyces subrutilus</name>
    <dbReference type="NCBI Taxonomy" id="36818"/>
    <lineage>
        <taxon>Bacteria</taxon>
        <taxon>Bacillati</taxon>
        <taxon>Actinomycetota</taxon>
        <taxon>Actinomycetes</taxon>
        <taxon>Kitasatosporales</taxon>
        <taxon>Streptomycetaceae</taxon>
        <taxon>Streptomyces</taxon>
    </lineage>
</organism>
<evidence type="ECO:0000256" key="1">
    <source>
        <dbReference type="SAM" id="MobiDB-lite"/>
    </source>
</evidence>
<dbReference type="Proteomes" id="UP000634660">
    <property type="component" value="Unassembled WGS sequence"/>
</dbReference>
<evidence type="ECO:0000313" key="2">
    <source>
        <dbReference type="EMBL" id="GGZ47531.1"/>
    </source>
</evidence>
<reference evidence="2" key="1">
    <citation type="journal article" date="2014" name="Int. J. Syst. Evol. Microbiol.">
        <title>Complete genome sequence of Corynebacterium casei LMG S-19264T (=DSM 44701T), isolated from a smear-ripened cheese.</title>
        <authorList>
            <consortium name="US DOE Joint Genome Institute (JGI-PGF)"/>
            <person name="Walter F."/>
            <person name="Albersmeier A."/>
            <person name="Kalinowski J."/>
            <person name="Ruckert C."/>
        </authorList>
    </citation>
    <scope>NUCLEOTIDE SEQUENCE</scope>
    <source>
        <strain evidence="2">JCM 4834</strain>
    </source>
</reference>
<dbReference type="AlphaFoldDB" id="A0A918UZH7"/>
<proteinExistence type="predicted"/>
<gene>
    <name evidence="2" type="ORF">GCM10010371_03580</name>
</gene>
<accession>A0A918UZH7</accession>